<accession>A0A4R5CPH6</accession>
<reference evidence="5 6" key="1">
    <citation type="submission" date="2019-03" db="EMBL/GenBank/DDBJ databases">
        <title>Flavobacterium AR-3-4 sp. nov. isolated from arctic soil.</title>
        <authorList>
            <person name="Chaudhary D.K."/>
        </authorList>
    </citation>
    <scope>NUCLEOTIDE SEQUENCE [LARGE SCALE GENOMIC DNA]</scope>
    <source>
        <strain evidence="5 6">AR-3-4</strain>
    </source>
</reference>
<protein>
    <submittedName>
        <fullName evidence="5">T9SS type A sorting domain-containing protein</fullName>
    </submittedName>
</protein>
<keyword evidence="6" id="KW-1185">Reference proteome</keyword>
<evidence type="ECO:0000313" key="6">
    <source>
        <dbReference type="Proteomes" id="UP000295479"/>
    </source>
</evidence>
<dbReference type="InterPro" id="IPR012938">
    <property type="entry name" value="Glc/Sorbosone_DH"/>
</dbReference>
<dbReference type="PANTHER" id="PTHR19328:SF13">
    <property type="entry name" value="HIPL1 PROTEIN"/>
    <property type="match status" value="1"/>
</dbReference>
<dbReference type="Gene3D" id="2.120.10.30">
    <property type="entry name" value="TolB, C-terminal domain"/>
    <property type="match status" value="1"/>
</dbReference>
<dbReference type="EMBL" id="SMFK01000001">
    <property type="protein sequence ID" value="TDD99472.1"/>
    <property type="molecule type" value="Genomic_DNA"/>
</dbReference>
<feature type="domain" description="Glucose/Sorbosone dehydrogenase" evidence="3">
    <location>
        <begin position="40"/>
        <end position="407"/>
    </location>
</feature>
<evidence type="ECO:0000256" key="1">
    <source>
        <dbReference type="ARBA" id="ARBA00022729"/>
    </source>
</evidence>
<feature type="chain" id="PRO_5020319981" evidence="2">
    <location>
        <begin position="25"/>
        <end position="523"/>
    </location>
</feature>
<feature type="domain" description="Secretion system C-terminal sorting" evidence="4">
    <location>
        <begin position="450"/>
        <end position="520"/>
    </location>
</feature>
<dbReference type="PANTHER" id="PTHR19328">
    <property type="entry name" value="HEDGEHOG-INTERACTING PROTEIN"/>
    <property type="match status" value="1"/>
</dbReference>
<dbReference type="Proteomes" id="UP000295479">
    <property type="component" value="Unassembled WGS sequence"/>
</dbReference>
<proteinExistence type="predicted"/>
<dbReference type="Pfam" id="PF18962">
    <property type="entry name" value="Por_Secre_tail"/>
    <property type="match status" value="1"/>
</dbReference>
<organism evidence="5 6">
    <name type="scientific">Flavobacterium cellulosilyticum</name>
    <dbReference type="NCBI Taxonomy" id="2541731"/>
    <lineage>
        <taxon>Bacteria</taxon>
        <taxon>Pseudomonadati</taxon>
        <taxon>Bacteroidota</taxon>
        <taxon>Flavobacteriia</taxon>
        <taxon>Flavobacteriales</taxon>
        <taxon>Flavobacteriaceae</taxon>
        <taxon>Flavobacterium</taxon>
    </lineage>
</organism>
<dbReference type="AlphaFoldDB" id="A0A4R5CPH6"/>
<feature type="signal peptide" evidence="2">
    <location>
        <begin position="1"/>
        <end position="24"/>
    </location>
</feature>
<evidence type="ECO:0000259" key="3">
    <source>
        <dbReference type="Pfam" id="PF07995"/>
    </source>
</evidence>
<sequence>MNYCNRLRLVAFTFLILIEFSIQAQNETFTMTQIGNNNLLTVPWDLNYGPDNYLWVTEKTAGNVVRVNATTGQRDELIHISDAYSTGGQDGLLGMAFDESFLTGSPYVYLSYTYGSSLTNEKRRLVRYTYSLNGNDGSLSNPVILIDNLPAFNDHQSGRLVFGPDKKLYYTIGDQANKVCSTNLAQFLPSQQEIDAKNWSNYLGKVLRFNTDGSIPNDNPIFGGVQSHIFSYGHRNPQGLVFGTNGILYSDEHGPSSDDEVNIINSGKNYGWPFVAGIKDNLQYDADGCLAGNETSFVAANYQDPILTMFAPDAYKSPNCTDAWMCRPNVAPSSIAIYESNAIPAWKNSLLVTSLKKGRVYRLKLNAAGTAVEQNEITQIFYTQNRYRDIVASPDGKSFYIITDSSGKTSNSTGMTTVTTMSNPGAILKFTLNENLSVKSQEINNYFRIWTNPASLKLFIELKENGEKDIKAQIFNTLGQKVKEVSELKIGLNETIIDNLPAGVYILKIYSKTHSWHKNLVLN</sequence>
<dbReference type="NCBIfam" id="TIGR04183">
    <property type="entry name" value="Por_Secre_tail"/>
    <property type="match status" value="1"/>
</dbReference>
<evidence type="ECO:0000259" key="4">
    <source>
        <dbReference type="Pfam" id="PF18962"/>
    </source>
</evidence>
<dbReference type="InterPro" id="IPR011041">
    <property type="entry name" value="Quinoprot_gluc/sorb_DH_b-prop"/>
</dbReference>
<dbReference type="RefSeq" id="WP_132000642.1">
    <property type="nucleotide sequence ID" value="NZ_SMFK01000001.1"/>
</dbReference>
<dbReference type="OrthoDB" id="9770043at2"/>
<name>A0A4R5CPH6_9FLAO</name>
<keyword evidence="1 2" id="KW-0732">Signal</keyword>
<comment type="caution">
    <text evidence="5">The sequence shown here is derived from an EMBL/GenBank/DDBJ whole genome shotgun (WGS) entry which is preliminary data.</text>
</comment>
<dbReference type="InterPro" id="IPR026444">
    <property type="entry name" value="Secre_tail"/>
</dbReference>
<dbReference type="SUPFAM" id="SSF50952">
    <property type="entry name" value="Soluble quinoprotein glucose dehydrogenase"/>
    <property type="match status" value="1"/>
</dbReference>
<evidence type="ECO:0000256" key="2">
    <source>
        <dbReference type="SAM" id="SignalP"/>
    </source>
</evidence>
<evidence type="ECO:0000313" key="5">
    <source>
        <dbReference type="EMBL" id="TDD99472.1"/>
    </source>
</evidence>
<gene>
    <name evidence="5" type="ORF">E0F76_01740</name>
</gene>
<dbReference type="Pfam" id="PF07995">
    <property type="entry name" value="GSDH"/>
    <property type="match status" value="1"/>
</dbReference>
<dbReference type="InterPro" id="IPR011042">
    <property type="entry name" value="6-blade_b-propeller_TolB-like"/>
</dbReference>